<feature type="domain" description="Glycine transporter" evidence="9">
    <location>
        <begin position="79"/>
        <end position="152"/>
    </location>
</feature>
<dbReference type="STRING" id="35756.GCA_001044155_01546"/>
<evidence type="ECO:0000256" key="7">
    <source>
        <dbReference type="SAM" id="MobiDB-lite"/>
    </source>
</evidence>
<dbReference type="Proteomes" id="UP000254467">
    <property type="component" value="Unassembled WGS sequence"/>
</dbReference>
<evidence type="ECO:0000256" key="5">
    <source>
        <dbReference type="ARBA" id="ARBA00022989"/>
    </source>
</evidence>
<organism evidence="10 11">
    <name type="scientific">Corynebacterium pilosum</name>
    <dbReference type="NCBI Taxonomy" id="35756"/>
    <lineage>
        <taxon>Bacteria</taxon>
        <taxon>Bacillati</taxon>
        <taxon>Actinomycetota</taxon>
        <taxon>Actinomycetes</taxon>
        <taxon>Mycobacteriales</taxon>
        <taxon>Corynebacteriaceae</taxon>
        <taxon>Corynebacterium</taxon>
    </lineage>
</organism>
<feature type="compositionally biased region" description="Basic and acidic residues" evidence="7">
    <location>
        <begin position="251"/>
        <end position="260"/>
    </location>
</feature>
<feature type="domain" description="Glycine transporter" evidence="9">
    <location>
        <begin position="2"/>
        <end position="64"/>
    </location>
</feature>
<feature type="transmembrane region" description="Helical" evidence="8">
    <location>
        <begin position="160"/>
        <end position="177"/>
    </location>
</feature>
<evidence type="ECO:0000256" key="3">
    <source>
        <dbReference type="ARBA" id="ARBA00022475"/>
    </source>
</evidence>
<dbReference type="PANTHER" id="PTHR30506:SF3">
    <property type="entry name" value="UPF0126 INNER MEMBRANE PROTEIN YADS-RELATED"/>
    <property type="match status" value="1"/>
</dbReference>
<keyword evidence="11" id="KW-1185">Reference proteome</keyword>
<evidence type="ECO:0000256" key="6">
    <source>
        <dbReference type="ARBA" id="ARBA00023136"/>
    </source>
</evidence>
<proteinExistence type="inferred from homology"/>
<evidence type="ECO:0000256" key="1">
    <source>
        <dbReference type="ARBA" id="ARBA00004651"/>
    </source>
</evidence>
<feature type="compositionally biased region" description="Basic and acidic residues" evidence="7">
    <location>
        <begin position="223"/>
        <end position="233"/>
    </location>
</feature>
<dbReference type="GO" id="GO:0005886">
    <property type="term" value="C:plasma membrane"/>
    <property type="evidence" value="ECO:0007669"/>
    <property type="project" value="UniProtKB-SubCell"/>
</dbReference>
<dbReference type="AlphaFoldDB" id="A0A376CJN4"/>
<gene>
    <name evidence="10" type="primary">yicG_1</name>
    <name evidence="10" type="ORF">NCTC11862_00270</name>
</gene>
<feature type="transmembrane region" description="Helical" evidence="8">
    <location>
        <begin position="51"/>
        <end position="69"/>
    </location>
</feature>
<reference evidence="10 11" key="1">
    <citation type="submission" date="2018-06" db="EMBL/GenBank/DDBJ databases">
        <authorList>
            <consortium name="Pathogen Informatics"/>
            <person name="Doyle S."/>
        </authorList>
    </citation>
    <scope>NUCLEOTIDE SEQUENCE [LARGE SCALE GENOMIC DNA]</scope>
    <source>
        <strain evidence="10 11">NCTC11862</strain>
    </source>
</reference>
<keyword evidence="3" id="KW-1003">Cell membrane</keyword>
<feature type="transmembrane region" description="Helical" evidence="8">
    <location>
        <begin position="12"/>
        <end position="31"/>
    </location>
</feature>
<evidence type="ECO:0000313" key="11">
    <source>
        <dbReference type="Proteomes" id="UP000254467"/>
    </source>
</evidence>
<accession>A0A376CJN4</accession>
<dbReference type="InterPro" id="IPR005115">
    <property type="entry name" value="Gly_transporter"/>
</dbReference>
<protein>
    <submittedName>
        <fullName evidence="10">Predicted membrane protein</fullName>
    </submittedName>
</protein>
<dbReference type="PANTHER" id="PTHR30506">
    <property type="entry name" value="INNER MEMBRANE PROTEIN"/>
    <property type="match status" value="1"/>
</dbReference>
<evidence type="ECO:0000256" key="4">
    <source>
        <dbReference type="ARBA" id="ARBA00022692"/>
    </source>
</evidence>
<dbReference type="EMBL" id="UFXQ01000001">
    <property type="protein sequence ID" value="STC68513.1"/>
    <property type="molecule type" value="Genomic_DNA"/>
</dbReference>
<feature type="region of interest" description="Disordered" evidence="7">
    <location>
        <begin position="223"/>
        <end position="306"/>
    </location>
</feature>
<name>A0A376CJN4_9CORY</name>
<dbReference type="Pfam" id="PF03458">
    <property type="entry name" value="Gly_transporter"/>
    <property type="match status" value="2"/>
</dbReference>
<evidence type="ECO:0000256" key="8">
    <source>
        <dbReference type="SAM" id="Phobius"/>
    </source>
</evidence>
<comment type="subcellular location">
    <subcellularLocation>
        <location evidence="1">Cell membrane</location>
        <topology evidence="1">Multi-pass membrane protein</topology>
    </subcellularLocation>
</comment>
<feature type="compositionally biased region" description="Acidic residues" evidence="7">
    <location>
        <begin position="261"/>
        <end position="272"/>
    </location>
</feature>
<sequence length="306" mass="33699">MGIVGGTIARKRNFDIIGFLFLSLFTALGGGILRDMMIGQGTVAAMANEEYLILAFGGALVAALTDFKGKLWELFKFHADAIVLGFWAVTGCVKALSYNLPVVACVFMGVVTAVGGGMVRDVVIGSVPSIFTSQQLYAVPALVSAVSMVIFDAFGLNLLGMAISPLFAIALAMLSYWRGWYIPARSDFAPVNMTASQVRELMKLAEDRGRRVGRRIEPSRVRSWRHEQMEKDLQRRKRRQGDEETPQSADQAEKTAAEERQEFEDALDVLLDDDARTDSDEQWTLGTKDSNDEDTDATEDSAKHKD</sequence>
<keyword evidence="4 8" id="KW-0812">Transmembrane</keyword>
<comment type="similarity">
    <text evidence="2">Belongs to the UPF0126 family.</text>
</comment>
<evidence type="ECO:0000313" key="10">
    <source>
        <dbReference type="EMBL" id="STC68513.1"/>
    </source>
</evidence>
<keyword evidence="5 8" id="KW-1133">Transmembrane helix</keyword>
<evidence type="ECO:0000256" key="2">
    <source>
        <dbReference type="ARBA" id="ARBA00008193"/>
    </source>
</evidence>
<keyword evidence="6 8" id="KW-0472">Membrane</keyword>
<feature type="transmembrane region" description="Helical" evidence="8">
    <location>
        <begin position="106"/>
        <end position="124"/>
    </location>
</feature>
<evidence type="ECO:0000259" key="9">
    <source>
        <dbReference type="Pfam" id="PF03458"/>
    </source>
</evidence>